<dbReference type="AlphaFoldDB" id="A0A699S0Q3"/>
<keyword evidence="2" id="KW-0548">Nucleotidyltransferase</keyword>
<name>A0A699S0Q3_TANCI</name>
<dbReference type="EMBL" id="BKCJ011129091">
    <property type="protein sequence ID" value="GFC90960.1"/>
    <property type="molecule type" value="Genomic_DNA"/>
</dbReference>
<evidence type="ECO:0000259" key="1">
    <source>
        <dbReference type="Pfam" id="PF03732"/>
    </source>
</evidence>
<gene>
    <name evidence="2" type="ORF">Tci_862930</name>
</gene>
<keyword evidence="2" id="KW-0695">RNA-directed DNA polymerase</keyword>
<dbReference type="Pfam" id="PF03732">
    <property type="entry name" value="Retrotrans_gag"/>
    <property type="match status" value="1"/>
</dbReference>
<keyword evidence="2" id="KW-0808">Transferase</keyword>
<organism evidence="2">
    <name type="scientific">Tanacetum cinerariifolium</name>
    <name type="common">Dalmatian daisy</name>
    <name type="synonym">Chrysanthemum cinerariifolium</name>
    <dbReference type="NCBI Taxonomy" id="118510"/>
    <lineage>
        <taxon>Eukaryota</taxon>
        <taxon>Viridiplantae</taxon>
        <taxon>Streptophyta</taxon>
        <taxon>Embryophyta</taxon>
        <taxon>Tracheophyta</taxon>
        <taxon>Spermatophyta</taxon>
        <taxon>Magnoliopsida</taxon>
        <taxon>eudicotyledons</taxon>
        <taxon>Gunneridae</taxon>
        <taxon>Pentapetalae</taxon>
        <taxon>asterids</taxon>
        <taxon>campanulids</taxon>
        <taxon>Asterales</taxon>
        <taxon>Asteraceae</taxon>
        <taxon>Asteroideae</taxon>
        <taxon>Anthemideae</taxon>
        <taxon>Anthemidinae</taxon>
        <taxon>Tanacetum</taxon>
    </lineage>
</organism>
<sequence length="138" mass="15913">MRAVSQEVAYAMPWRTLKQMMTAKYRPRGEIKKLGVELWNLKVKGMDITSYTLRFQELTLLCGKMFPEESVEIERAGHIARDYRNQAANPNYNNNNNNNNNNNRRATVAYQGVPTCFECGAQGHYKRNIHGNIHGNIH</sequence>
<protein>
    <submittedName>
        <fullName evidence="2">Reverse transcriptase domain-containing protein</fullName>
    </submittedName>
</protein>
<reference evidence="2" key="1">
    <citation type="journal article" date="2019" name="Sci. Rep.">
        <title>Draft genome of Tanacetum cinerariifolium, the natural source of mosquito coil.</title>
        <authorList>
            <person name="Yamashiro T."/>
            <person name="Shiraishi A."/>
            <person name="Satake H."/>
            <person name="Nakayama K."/>
        </authorList>
    </citation>
    <scope>NUCLEOTIDE SEQUENCE</scope>
</reference>
<proteinExistence type="predicted"/>
<dbReference type="Gene3D" id="4.10.60.10">
    <property type="entry name" value="Zinc finger, CCHC-type"/>
    <property type="match status" value="1"/>
</dbReference>
<evidence type="ECO:0000313" key="2">
    <source>
        <dbReference type="EMBL" id="GFC90960.1"/>
    </source>
</evidence>
<feature type="domain" description="Retrotransposon gag" evidence="1">
    <location>
        <begin position="11"/>
        <end position="71"/>
    </location>
</feature>
<feature type="non-terminal residue" evidence="2">
    <location>
        <position position="138"/>
    </location>
</feature>
<comment type="caution">
    <text evidence="2">The sequence shown here is derived from an EMBL/GenBank/DDBJ whole genome shotgun (WGS) entry which is preliminary data.</text>
</comment>
<accession>A0A699S0Q3</accession>
<dbReference type="GO" id="GO:0003964">
    <property type="term" value="F:RNA-directed DNA polymerase activity"/>
    <property type="evidence" value="ECO:0007669"/>
    <property type="project" value="UniProtKB-KW"/>
</dbReference>
<dbReference type="InterPro" id="IPR005162">
    <property type="entry name" value="Retrotrans_gag_dom"/>
</dbReference>